<name>A0ABX2CA26_9BRAD</name>
<dbReference type="RefSeq" id="WP_172109117.1">
    <property type="nucleotide sequence ID" value="NZ_JABFDM010000015.1"/>
</dbReference>
<evidence type="ECO:0000313" key="2">
    <source>
        <dbReference type="Proteomes" id="UP000886476"/>
    </source>
</evidence>
<dbReference type="EMBL" id="JABFDN010000001">
    <property type="protein sequence ID" value="NPU64122.1"/>
    <property type="molecule type" value="Genomic_DNA"/>
</dbReference>
<dbReference type="Proteomes" id="UP000886476">
    <property type="component" value="Unassembled WGS sequence"/>
</dbReference>
<keyword evidence="2" id="KW-1185">Reference proteome</keyword>
<protein>
    <submittedName>
        <fullName evidence="1">Uncharacterized protein</fullName>
    </submittedName>
</protein>
<sequence>MAQKETQDDRRTQERAEITARIARFKSTQERFAREREEYARQAWRKAQRGEAAE</sequence>
<accession>A0ABX2CA26</accession>
<proteinExistence type="predicted"/>
<evidence type="ECO:0000313" key="1">
    <source>
        <dbReference type="EMBL" id="NPU64122.1"/>
    </source>
</evidence>
<organism evidence="1 2">
    <name type="scientific">Bradyrhizobium aeschynomenes</name>
    <dbReference type="NCBI Taxonomy" id="2734909"/>
    <lineage>
        <taxon>Bacteria</taxon>
        <taxon>Pseudomonadati</taxon>
        <taxon>Pseudomonadota</taxon>
        <taxon>Alphaproteobacteria</taxon>
        <taxon>Hyphomicrobiales</taxon>
        <taxon>Nitrobacteraceae</taxon>
        <taxon>Bradyrhizobium</taxon>
    </lineage>
</organism>
<reference evidence="1" key="1">
    <citation type="submission" date="2020-05" db="EMBL/GenBank/DDBJ databases">
        <title>Nod-independent and nitrogen-fixing Bradyrhizobium aeschynomene sp. nov. isolated from nodules of Aeschynomene indica.</title>
        <authorList>
            <person name="Zhang Z."/>
        </authorList>
    </citation>
    <scope>NUCLEOTIDE SEQUENCE</scope>
    <source>
        <strain evidence="1">83012</strain>
    </source>
</reference>
<comment type="caution">
    <text evidence="1">The sequence shown here is derived from an EMBL/GenBank/DDBJ whole genome shotgun (WGS) entry which is preliminary data.</text>
</comment>
<gene>
    <name evidence="1" type="ORF">HL667_03855</name>
</gene>